<dbReference type="InterPro" id="IPR055469">
    <property type="entry name" value="DUF7041"/>
</dbReference>
<dbReference type="Proteomes" id="UP000887159">
    <property type="component" value="Unassembled WGS sequence"/>
</dbReference>
<sequence>MTLDYESATWLMMPEEKIAATTSIACVSVKVPPIWWVNPEIWSSQMKSEFILAGITMEITKFHHVDSTLQPEELEIVVDIILSPPAVKPYMTLSEPDSAHNMLNQKNSAYVA</sequence>
<evidence type="ECO:0000313" key="2">
    <source>
        <dbReference type="EMBL" id="GFY09851.1"/>
    </source>
</evidence>
<organism evidence="2 3">
    <name type="scientific">Trichonephila clavipes</name>
    <name type="common">Golden silk orbweaver</name>
    <name type="synonym">Nephila clavipes</name>
    <dbReference type="NCBI Taxonomy" id="2585209"/>
    <lineage>
        <taxon>Eukaryota</taxon>
        <taxon>Metazoa</taxon>
        <taxon>Ecdysozoa</taxon>
        <taxon>Arthropoda</taxon>
        <taxon>Chelicerata</taxon>
        <taxon>Arachnida</taxon>
        <taxon>Araneae</taxon>
        <taxon>Araneomorphae</taxon>
        <taxon>Entelegynae</taxon>
        <taxon>Araneoidea</taxon>
        <taxon>Nephilidae</taxon>
        <taxon>Trichonephila</taxon>
    </lineage>
</organism>
<dbReference type="PANTHER" id="PTHR33327">
    <property type="entry name" value="ENDONUCLEASE"/>
    <property type="match status" value="1"/>
</dbReference>
<comment type="caution">
    <text evidence="2">The sequence shown here is derived from an EMBL/GenBank/DDBJ whole genome shotgun (WGS) entry which is preliminary data.</text>
</comment>
<feature type="domain" description="DUF7041" evidence="1">
    <location>
        <begin position="31"/>
        <end position="94"/>
    </location>
</feature>
<dbReference type="AlphaFoldDB" id="A0A8X6SB24"/>
<accession>A0A8X6SB24</accession>
<evidence type="ECO:0000259" key="1">
    <source>
        <dbReference type="Pfam" id="PF23055"/>
    </source>
</evidence>
<dbReference type="Pfam" id="PF23055">
    <property type="entry name" value="DUF7041"/>
    <property type="match status" value="1"/>
</dbReference>
<protein>
    <recommendedName>
        <fullName evidence="1">DUF7041 domain-containing protein</fullName>
    </recommendedName>
</protein>
<reference evidence="2" key="1">
    <citation type="submission" date="2020-08" db="EMBL/GenBank/DDBJ databases">
        <title>Multicomponent nature underlies the extraordinary mechanical properties of spider dragline silk.</title>
        <authorList>
            <person name="Kono N."/>
            <person name="Nakamura H."/>
            <person name="Mori M."/>
            <person name="Yoshida Y."/>
            <person name="Ohtoshi R."/>
            <person name="Malay A.D."/>
            <person name="Moran D.A.P."/>
            <person name="Tomita M."/>
            <person name="Numata K."/>
            <person name="Arakawa K."/>
        </authorList>
    </citation>
    <scope>NUCLEOTIDE SEQUENCE</scope>
</reference>
<keyword evidence="3" id="KW-1185">Reference proteome</keyword>
<gene>
    <name evidence="2" type="primary">AVEN_89027_1</name>
    <name evidence="2" type="ORF">TNCV_3698131</name>
</gene>
<name>A0A8X6SB24_TRICX</name>
<dbReference type="EMBL" id="BMAU01021292">
    <property type="protein sequence ID" value="GFY09851.1"/>
    <property type="molecule type" value="Genomic_DNA"/>
</dbReference>
<proteinExistence type="predicted"/>
<dbReference type="PANTHER" id="PTHR33327:SF3">
    <property type="entry name" value="RNA-DIRECTED DNA POLYMERASE"/>
    <property type="match status" value="1"/>
</dbReference>
<evidence type="ECO:0000313" key="3">
    <source>
        <dbReference type="Proteomes" id="UP000887159"/>
    </source>
</evidence>